<proteinExistence type="inferred from homology"/>
<dbReference type="InterPro" id="IPR001537">
    <property type="entry name" value="SpoU_MeTrfase"/>
</dbReference>
<evidence type="ECO:0000256" key="1">
    <source>
        <dbReference type="ARBA" id="ARBA00007228"/>
    </source>
</evidence>
<dbReference type="GO" id="GO:0008173">
    <property type="term" value="F:RNA methyltransferase activity"/>
    <property type="evidence" value="ECO:0007669"/>
    <property type="project" value="InterPro"/>
</dbReference>
<dbReference type="Pfam" id="PF00588">
    <property type="entry name" value="SpoU_methylase"/>
    <property type="match status" value="1"/>
</dbReference>
<keyword evidence="2 5" id="KW-0489">Methyltransferase</keyword>
<evidence type="ECO:0000256" key="2">
    <source>
        <dbReference type="ARBA" id="ARBA00022603"/>
    </source>
</evidence>
<dbReference type="CDD" id="cd18103">
    <property type="entry name" value="SpoU-like_RlmB"/>
    <property type="match status" value="1"/>
</dbReference>
<dbReference type="SUPFAM" id="SSF75217">
    <property type="entry name" value="alpha/beta knot"/>
    <property type="match status" value="1"/>
</dbReference>
<keyword evidence="3 5" id="KW-0808">Transferase</keyword>
<organism evidence="5 6">
    <name type="scientific">Mycoplasmopsis phocirhinis</name>
    <dbReference type="NCBI Taxonomy" id="142650"/>
    <lineage>
        <taxon>Bacteria</taxon>
        <taxon>Bacillati</taxon>
        <taxon>Mycoplasmatota</taxon>
        <taxon>Mycoplasmoidales</taxon>
        <taxon>Metamycoplasmataceae</taxon>
        <taxon>Mycoplasmopsis</taxon>
    </lineage>
</organism>
<dbReference type="GO" id="GO:0005829">
    <property type="term" value="C:cytosol"/>
    <property type="evidence" value="ECO:0007669"/>
    <property type="project" value="TreeGrafter"/>
</dbReference>
<dbReference type="GO" id="GO:0003723">
    <property type="term" value="F:RNA binding"/>
    <property type="evidence" value="ECO:0007669"/>
    <property type="project" value="InterPro"/>
</dbReference>
<dbReference type="InterPro" id="IPR013123">
    <property type="entry name" value="SpoU_subst-bd"/>
</dbReference>
<dbReference type="PANTHER" id="PTHR46429:SF1">
    <property type="entry name" value="23S RRNA (GUANOSINE-2'-O-)-METHYLTRANSFERASE RLMB"/>
    <property type="match status" value="1"/>
</dbReference>
<gene>
    <name evidence="5" type="primary">rlmB</name>
    <name evidence="5" type="ORF">EG856_00430</name>
</gene>
<dbReference type="OrthoDB" id="9794400at2"/>
<evidence type="ECO:0000256" key="3">
    <source>
        <dbReference type="ARBA" id="ARBA00022679"/>
    </source>
</evidence>
<evidence type="ECO:0000313" key="6">
    <source>
        <dbReference type="Proteomes" id="UP000289326"/>
    </source>
</evidence>
<evidence type="ECO:0000259" key="4">
    <source>
        <dbReference type="SMART" id="SM00967"/>
    </source>
</evidence>
<dbReference type="EMBL" id="CP034841">
    <property type="protein sequence ID" value="QBF34980.1"/>
    <property type="molecule type" value="Genomic_DNA"/>
</dbReference>
<dbReference type="GO" id="GO:0032259">
    <property type="term" value="P:methylation"/>
    <property type="evidence" value="ECO:0007669"/>
    <property type="project" value="UniProtKB-KW"/>
</dbReference>
<dbReference type="Gene3D" id="3.40.1280.10">
    <property type="match status" value="1"/>
</dbReference>
<feature type="domain" description="RNA 2-O ribose methyltransferase substrate binding" evidence="4">
    <location>
        <begin position="5"/>
        <end position="73"/>
    </location>
</feature>
<dbReference type="Proteomes" id="UP000289326">
    <property type="component" value="Chromosome"/>
</dbReference>
<dbReference type="SMART" id="SM00967">
    <property type="entry name" value="SpoU_sub_bind"/>
    <property type="match status" value="1"/>
</dbReference>
<dbReference type="InterPro" id="IPR004441">
    <property type="entry name" value="rRNA_MeTrfase_TrmH"/>
</dbReference>
<protein>
    <submittedName>
        <fullName evidence="5">23S rRNA (Guanosine(2251)-2'-O)-methyltransferase RlmB</fullName>
    </submittedName>
</protein>
<keyword evidence="6" id="KW-1185">Reference proteome</keyword>
<sequence length="231" mass="25809">MEKLILWGKNSINDAIINKFPLETIYVNSTKLSQKLQQQTTVPVHIKNNDFFNEITNENHQGIIAILKYFPIHELNTIQRDKPQNVLVLDHIQDPHNLGAIIRTANAFGISHIIISKDRSADITSTVLKISSGGFIGIKFIKVNNIVAALKRLKNIGYWIYSSALDKTALNFDKLEYNKPSVLIIGNEAKGVSQPVLNQSDVIVYIPQYGSVQSLNVSVAAGLLIHQITKR</sequence>
<dbReference type="PANTHER" id="PTHR46429">
    <property type="entry name" value="23S RRNA (GUANOSINE-2'-O-)-METHYLTRANSFERASE RLMB"/>
    <property type="match status" value="1"/>
</dbReference>
<name>A0A4P6MPX9_9BACT</name>
<comment type="similarity">
    <text evidence="1">Belongs to the class IV-like SAM-binding methyltransferase superfamily. RNA methyltransferase TrmH family.</text>
</comment>
<dbReference type="InterPro" id="IPR029026">
    <property type="entry name" value="tRNA_m1G_MTases_N"/>
</dbReference>
<evidence type="ECO:0000313" key="5">
    <source>
        <dbReference type="EMBL" id="QBF34980.1"/>
    </source>
</evidence>
<dbReference type="KEGG" id="mphi:EG856_00430"/>
<dbReference type="Pfam" id="PF08032">
    <property type="entry name" value="SpoU_sub_bind"/>
    <property type="match status" value="1"/>
</dbReference>
<dbReference type="GO" id="GO:0006396">
    <property type="term" value="P:RNA processing"/>
    <property type="evidence" value="ECO:0007669"/>
    <property type="project" value="InterPro"/>
</dbReference>
<dbReference type="InterPro" id="IPR029028">
    <property type="entry name" value="Alpha/beta_knot_MTases"/>
</dbReference>
<accession>A0A4P6MPX9</accession>
<reference evidence="5 6" key="1">
    <citation type="submission" date="2019-01" db="EMBL/GenBank/DDBJ databases">
        <title>Complete sequence and annotation of the Mycoplasma phocirhinis strain 852T genome.</title>
        <authorList>
            <person name="Frasca S.Jr."/>
            <person name="Kutish G.F."/>
            <person name="Castellanos Gell J."/>
            <person name="Michaels D.L."/>
            <person name="Brown D.R."/>
        </authorList>
    </citation>
    <scope>NUCLEOTIDE SEQUENCE [LARGE SCALE GENOMIC DNA]</scope>
    <source>
        <strain evidence="5 6">852</strain>
    </source>
</reference>
<dbReference type="AlphaFoldDB" id="A0A4P6MPX9"/>
<dbReference type="NCBIfam" id="TIGR00186">
    <property type="entry name" value="rRNA_methyl_3"/>
    <property type="match status" value="1"/>
</dbReference>